<proteinExistence type="predicted"/>
<dbReference type="AlphaFoldDB" id="G4TQV0"/>
<dbReference type="Gene3D" id="3.80.10.10">
    <property type="entry name" value="Ribonuclease Inhibitor"/>
    <property type="match status" value="1"/>
</dbReference>
<evidence type="ECO:0008006" key="4">
    <source>
        <dbReference type="Google" id="ProtNLM"/>
    </source>
</evidence>
<feature type="region of interest" description="Disordered" evidence="1">
    <location>
        <begin position="49"/>
        <end position="114"/>
    </location>
</feature>
<dbReference type="Proteomes" id="UP000007148">
    <property type="component" value="Unassembled WGS sequence"/>
</dbReference>
<evidence type="ECO:0000256" key="1">
    <source>
        <dbReference type="SAM" id="MobiDB-lite"/>
    </source>
</evidence>
<dbReference type="HOGENOM" id="CLU_545273_0_0_1"/>
<protein>
    <recommendedName>
        <fullName evidence="4">F-box domain-containing protein</fullName>
    </recommendedName>
</protein>
<dbReference type="EMBL" id="CAFZ01000245">
    <property type="protein sequence ID" value="CCA73693.1"/>
    <property type="molecule type" value="Genomic_DNA"/>
</dbReference>
<evidence type="ECO:0000313" key="2">
    <source>
        <dbReference type="EMBL" id="CCA73693.1"/>
    </source>
</evidence>
<name>G4TQV0_SERID</name>
<dbReference type="InParanoid" id="G4TQV0"/>
<sequence length="544" mass="60793">MSTVNDLPVELWREIFEFAIGESNLLDPLYEPQNQRLRLHQFLHNENGMKRNHSSEMDGMHHSGPHSSSSPMGATPDSAMGPARRGSASRYSPSFSANLRLSPTSPSSGTNGGAPLSTSLQVKLAISATSSQWRKVGLPYLFRNVTFMSLHQLQLLTGLVRASRYRYVPGPHNIRLLLQGEGVGYGALIRRIETKIDLGKDPSDHIIYADIMSDLLKCCPNLLIYVNKNPQAGIPTPSPIINALSSIEGLRPKIGDYLPHPTQRNVAAGEGDTSLERLEWSGKEGIIVGDLTFLLRHAPYLRKLVLGQAFLCSTRLSDTLSDLQIPLLHLTSLRVDLTTLHRAYIRYTRRWSIPALQTLEVLIGSAPWQSDVYGLLECLPPLRELHLRVLEYSSMPPQTWHDLLGRQGCSVLQALTFNVSVMPALPPDIDLPNLSQVSLEGCPPDFRAMNEYDRPESDRREQLSEHLTALASRHATLRCIRMLDDEFLLISGRNAEGYGTSGWEVPRRKKLSREFRTWKEWSSLLRAAGIRLTNCEGDLIGPSY</sequence>
<dbReference type="OrthoDB" id="3171058at2759"/>
<gene>
    <name evidence="2" type="ORF">PIIN_07647</name>
</gene>
<keyword evidence="3" id="KW-1185">Reference proteome</keyword>
<comment type="caution">
    <text evidence="2">The sequence shown here is derived from an EMBL/GenBank/DDBJ whole genome shotgun (WGS) entry which is preliminary data.</text>
</comment>
<feature type="compositionally biased region" description="Polar residues" evidence="1">
    <location>
        <begin position="89"/>
        <end position="101"/>
    </location>
</feature>
<organism evidence="2 3">
    <name type="scientific">Serendipita indica (strain DSM 11827)</name>
    <name type="common">Root endophyte fungus</name>
    <name type="synonym">Piriformospora indica</name>
    <dbReference type="NCBI Taxonomy" id="1109443"/>
    <lineage>
        <taxon>Eukaryota</taxon>
        <taxon>Fungi</taxon>
        <taxon>Dikarya</taxon>
        <taxon>Basidiomycota</taxon>
        <taxon>Agaricomycotina</taxon>
        <taxon>Agaricomycetes</taxon>
        <taxon>Sebacinales</taxon>
        <taxon>Serendipitaceae</taxon>
        <taxon>Serendipita</taxon>
    </lineage>
</organism>
<feature type="compositionally biased region" description="Basic and acidic residues" evidence="1">
    <location>
        <begin position="49"/>
        <end position="61"/>
    </location>
</feature>
<reference evidence="2 3" key="1">
    <citation type="journal article" date="2011" name="PLoS Pathog.">
        <title>Endophytic Life Strategies Decoded by Genome and Transcriptome Analyses of the Mutualistic Root Symbiont Piriformospora indica.</title>
        <authorList>
            <person name="Zuccaro A."/>
            <person name="Lahrmann U."/>
            <person name="Guldener U."/>
            <person name="Langen G."/>
            <person name="Pfiffi S."/>
            <person name="Biedenkopf D."/>
            <person name="Wong P."/>
            <person name="Samans B."/>
            <person name="Grimm C."/>
            <person name="Basiewicz M."/>
            <person name="Murat C."/>
            <person name="Martin F."/>
            <person name="Kogel K.H."/>
        </authorList>
    </citation>
    <scope>NUCLEOTIDE SEQUENCE [LARGE SCALE GENOMIC DNA]</scope>
    <source>
        <strain evidence="2 3">DSM 11827</strain>
    </source>
</reference>
<dbReference type="InterPro" id="IPR032675">
    <property type="entry name" value="LRR_dom_sf"/>
</dbReference>
<accession>G4TQV0</accession>
<evidence type="ECO:0000313" key="3">
    <source>
        <dbReference type="Proteomes" id="UP000007148"/>
    </source>
</evidence>